<feature type="transmembrane region" description="Helical" evidence="4">
    <location>
        <begin position="90"/>
        <end position="111"/>
    </location>
</feature>
<keyword evidence="7" id="KW-1185">Reference proteome</keyword>
<keyword evidence="4" id="KW-0472">Membrane</keyword>
<dbReference type="PROSITE" id="PS50005">
    <property type="entry name" value="TPR"/>
    <property type="match status" value="2"/>
</dbReference>
<feature type="transmembrane region" description="Helical" evidence="4">
    <location>
        <begin position="182"/>
        <end position="200"/>
    </location>
</feature>
<feature type="repeat" description="TPR" evidence="3">
    <location>
        <begin position="735"/>
        <end position="768"/>
    </location>
</feature>
<evidence type="ECO:0000313" key="6">
    <source>
        <dbReference type="EMBL" id="QCQ22653.1"/>
    </source>
</evidence>
<dbReference type="Gene3D" id="1.25.40.10">
    <property type="entry name" value="Tetratricopeptide repeat domain"/>
    <property type="match status" value="2"/>
</dbReference>
<name>A0A4P8L4J4_9BACT</name>
<reference evidence="6 7" key="2">
    <citation type="submission" date="2019-05" db="EMBL/GenBank/DDBJ databases">
        <authorList>
            <person name="Suflita J.M."/>
            <person name="Marks C.R."/>
        </authorList>
    </citation>
    <scope>NUCLEOTIDE SEQUENCE [LARGE SCALE GENOMIC DNA]</scope>
    <source>
        <strain evidence="6 7">ALDC</strain>
    </source>
</reference>
<organism evidence="6 7">
    <name type="scientific">Desulfoglaeba alkanexedens ALDC</name>
    <dbReference type="NCBI Taxonomy" id="980445"/>
    <lineage>
        <taxon>Bacteria</taxon>
        <taxon>Pseudomonadati</taxon>
        <taxon>Thermodesulfobacteriota</taxon>
        <taxon>Syntrophobacteria</taxon>
        <taxon>Syntrophobacterales</taxon>
        <taxon>Syntrophobacteraceae</taxon>
        <taxon>Desulfoglaeba</taxon>
    </lineage>
</organism>
<evidence type="ECO:0000256" key="4">
    <source>
        <dbReference type="SAM" id="Phobius"/>
    </source>
</evidence>
<dbReference type="KEGG" id="dax:FDQ92_11025"/>
<keyword evidence="4" id="KW-1133">Transmembrane helix</keyword>
<dbReference type="PANTHER" id="PTHR44227">
    <property type="match status" value="1"/>
</dbReference>
<dbReference type="InterPro" id="IPR019734">
    <property type="entry name" value="TPR_rpt"/>
</dbReference>
<feature type="transmembrane region" description="Helical" evidence="4">
    <location>
        <begin position="281"/>
        <end position="297"/>
    </location>
</feature>
<dbReference type="SMART" id="SM00028">
    <property type="entry name" value="TPR"/>
    <property type="match status" value="4"/>
</dbReference>
<dbReference type="AlphaFoldDB" id="A0A4P8L4J4"/>
<feature type="chain" id="PRO_5020431227" evidence="5">
    <location>
        <begin position="27"/>
        <end position="801"/>
    </location>
</feature>
<dbReference type="InterPro" id="IPR011990">
    <property type="entry name" value="TPR-like_helical_dom_sf"/>
</dbReference>
<feature type="transmembrane region" description="Helical" evidence="4">
    <location>
        <begin position="368"/>
        <end position="389"/>
    </location>
</feature>
<dbReference type="EMBL" id="CP040098">
    <property type="protein sequence ID" value="QCQ22653.1"/>
    <property type="molecule type" value="Genomic_DNA"/>
</dbReference>
<evidence type="ECO:0000256" key="1">
    <source>
        <dbReference type="ARBA" id="ARBA00022737"/>
    </source>
</evidence>
<feature type="transmembrane region" description="Helical" evidence="4">
    <location>
        <begin position="237"/>
        <end position="260"/>
    </location>
</feature>
<dbReference type="PANTHER" id="PTHR44227:SF3">
    <property type="entry name" value="PROTEIN O-MANNOSYL-TRANSFERASE TMTC4"/>
    <property type="match status" value="1"/>
</dbReference>
<dbReference type="RefSeq" id="WP_137424937.1">
    <property type="nucleotide sequence ID" value="NZ_CP040098.1"/>
</dbReference>
<protein>
    <submittedName>
        <fullName evidence="6">Tetratricopeptide repeat protein</fullName>
    </submittedName>
</protein>
<dbReference type="Proteomes" id="UP000298602">
    <property type="component" value="Chromosome"/>
</dbReference>
<evidence type="ECO:0000256" key="2">
    <source>
        <dbReference type="ARBA" id="ARBA00022803"/>
    </source>
</evidence>
<feature type="transmembrane region" description="Helical" evidence="4">
    <location>
        <begin position="123"/>
        <end position="140"/>
    </location>
</feature>
<keyword evidence="1" id="KW-0677">Repeat</keyword>
<evidence type="ECO:0000256" key="5">
    <source>
        <dbReference type="SAM" id="SignalP"/>
    </source>
</evidence>
<keyword evidence="2 3" id="KW-0802">TPR repeat</keyword>
<feature type="transmembrane region" description="Helical" evidence="4">
    <location>
        <begin position="309"/>
        <end position="330"/>
    </location>
</feature>
<dbReference type="SUPFAM" id="SSF48452">
    <property type="entry name" value="TPR-like"/>
    <property type="match status" value="2"/>
</dbReference>
<keyword evidence="4" id="KW-0812">Transmembrane</keyword>
<feature type="transmembrane region" description="Helical" evidence="4">
    <location>
        <begin position="152"/>
        <end position="170"/>
    </location>
</feature>
<feature type="signal peptide" evidence="5">
    <location>
        <begin position="1"/>
        <end position="26"/>
    </location>
</feature>
<keyword evidence="5" id="KW-0732">Signal</keyword>
<reference evidence="6 7" key="1">
    <citation type="submission" date="2019-05" db="EMBL/GenBank/DDBJ databases">
        <title>The Complete Genome Sequence of the n-alkane-degrading Desulfoglaeba alkanexedens ALDC reveals multiple alkylsuccinate synthase gene clusters.</title>
        <authorList>
            <person name="Callaghan A.V."/>
            <person name="Davidova I.A."/>
            <person name="Duncan K.E."/>
            <person name="Morris B."/>
            <person name="McInerney M.J."/>
        </authorList>
    </citation>
    <scope>NUCLEOTIDE SEQUENCE [LARGE SCALE GENOMIC DNA]</scope>
    <source>
        <strain evidence="6 7">ALDC</strain>
    </source>
</reference>
<accession>A0A4P8L4J4</accession>
<dbReference type="InterPro" id="IPR052346">
    <property type="entry name" value="O-mannosyl-transferase_TMTC"/>
</dbReference>
<proteinExistence type="predicted"/>
<dbReference type="OrthoDB" id="9778850at2"/>
<dbReference type="Pfam" id="PF13432">
    <property type="entry name" value="TPR_16"/>
    <property type="match status" value="1"/>
</dbReference>
<feature type="repeat" description="TPR" evidence="3">
    <location>
        <begin position="701"/>
        <end position="734"/>
    </location>
</feature>
<gene>
    <name evidence="6" type="ORF">FDQ92_11025</name>
</gene>
<feature type="transmembrane region" description="Helical" evidence="4">
    <location>
        <begin position="337"/>
        <end position="356"/>
    </location>
</feature>
<sequence length="801" mass="89158">MKKHNIYTAFLFLLLLFSAYSNTFSATPALDDFHTFVRNPSVHIDDLSPASIREVMDSHFGLPRFIPMLTFALDYHFGGGKLVSFHVTNLLIHALCALAVYSLISQLFQVALSRDSDAPGPGVSRFLALCATGIWALNPVQTNAVTYLVQRMAALQALFFISSVSFYVVGRRRRMAAGTSKGAGWWYAASLLAGTAAFLSKENSAMLPFMLVFTEMWLFRGELVLKAWNGLRRRPGWVQAVLALLVLAVCIEAASVALGMARGYGGRHFTLEERLLTQTRVVLWYVGLFFLPLPSRLSLEHDVVLSRSLLNPPTTLLSLAAIVLALFLIIRFRKKHVLLTFGGLWFFVNLVIESTFVPLELVFEHRLYLPSVGLVVTAVILLYRSVQWIFKNAGHREQVKVVWAACSLLCALLSLMTYARNEAWATPLSIYGDAVAKAPEHPRARANLAMSLVRYGHHDVGIEQAEAAIALMQKGFEKYYVAGTAMLLGYLSEDRYQEGIERGRSLLQEVPQGSDAASLPNFLLALSECHRKQGELREAFDLTIKALETMNHLPARLSKKWLVAWQLKKIVEEAADEGIDLDGDGRPDPGQLTAGAWVGALLFSLNETKEAVEVLQAASAENPDQHEVQRLLQLAVLTEEKNRIQAARWSFTRKYLKNPFSPFNALMAGALWIQREPSLRWFEPLGMRLLEGALALDETAVDALLLKGWYAYERGDVHEAVDAAKRAIERDPQYAKAWLGLGFFASGAGSFETAKAAFEQTLELYPGYPKRAAVEGMIQGLVARMREDAEQTVSFERLPQG</sequence>
<evidence type="ECO:0000313" key="7">
    <source>
        <dbReference type="Proteomes" id="UP000298602"/>
    </source>
</evidence>
<evidence type="ECO:0000256" key="3">
    <source>
        <dbReference type="PROSITE-ProRule" id="PRU00339"/>
    </source>
</evidence>
<feature type="transmembrane region" description="Helical" evidence="4">
    <location>
        <begin position="401"/>
        <end position="419"/>
    </location>
</feature>